<feature type="compositionally biased region" description="Low complexity" evidence="10">
    <location>
        <begin position="1"/>
        <end position="18"/>
    </location>
</feature>
<feature type="compositionally biased region" description="Basic and acidic residues" evidence="10">
    <location>
        <begin position="173"/>
        <end position="182"/>
    </location>
</feature>
<dbReference type="Proteomes" id="UP000733379">
    <property type="component" value="Unassembled WGS sequence"/>
</dbReference>
<evidence type="ECO:0000256" key="8">
    <source>
        <dbReference type="ARBA" id="ARBA00048924"/>
    </source>
</evidence>
<dbReference type="CDD" id="cd04301">
    <property type="entry name" value="NAT_SF"/>
    <property type="match status" value="1"/>
</dbReference>
<feature type="region of interest" description="Disordered" evidence="10">
    <location>
        <begin position="1"/>
        <end position="33"/>
    </location>
</feature>
<accession>A0ABS6B248</accession>
<evidence type="ECO:0000256" key="7">
    <source>
        <dbReference type="ARBA" id="ARBA00023315"/>
    </source>
</evidence>
<evidence type="ECO:0000313" key="13">
    <source>
        <dbReference type="Proteomes" id="UP000733379"/>
    </source>
</evidence>
<gene>
    <name evidence="9 12" type="primary">ectA</name>
    <name evidence="12" type="ORF">KO481_20110</name>
</gene>
<sequence length="198" mass="21641">MTQTRTWRTSSSSESLPTQPIPTPSKASGGAVDIRAPRIGDGAPMWRLAVDSQVLDANSSYAYLLWCRDFRSTSVVAEIDGAIVGFVTGYLRPEAPDVLFIWQVAVDHAFRGRGIGVKMLDRLVYDVAGHGISVLETTVSPDNEASLAMFASLARRHGAELTRETLFTPEDFPDGHESEDLYRISPLRNGGGNTTEER</sequence>
<keyword evidence="13" id="KW-1185">Reference proteome</keyword>
<evidence type="ECO:0000256" key="3">
    <source>
        <dbReference type="ARBA" id="ARBA00010712"/>
    </source>
</evidence>
<comment type="similarity">
    <text evidence="3 9">Belongs to the acetyltransferase family. EctA subfamily.</text>
</comment>
<evidence type="ECO:0000256" key="10">
    <source>
        <dbReference type="SAM" id="MobiDB-lite"/>
    </source>
</evidence>
<dbReference type="InterPro" id="IPR012772">
    <property type="entry name" value="Ectoine_EctA"/>
</dbReference>
<proteinExistence type="inferred from homology"/>
<dbReference type="PROSITE" id="PS51186">
    <property type="entry name" value="GNAT"/>
    <property type="match status" value="1"/>
</dbReference>
<reference evidence="12 13" key="1">
    <citation type="submission" date="2021-06" db="EMBL/GenBank/DDBJ databases">
        <title>Actinomycetes sequencing.</title>
        <authorList>
            <person name="Shan Q."/>
        </authorList>
    </citation>
    <scope>NUCLEOTIDE SEQUENCE [LARGE SCALE GENOMIC DNA]</scope>
    <source>
        <strain evidence="12 13">NEAU-G5</strain>
    </source>
</reference>
<dbReference type="EMBL" id="JAHKNI010000006">
    <property type="protein sequence ID" value="MBU3063826.1"/>
    <property type="molecule type" value="Genomic_DNA"/>
</dbReference>
<feature type="region of interest" description="Disordered" evidence="10">
    <location>
        <begin position="170"/>
        <end position="198"/>
    </location>
</feature>
<comment type="pathway">
    <text evidence="2 9">Amine and polyamine biosynthesis; ectoine biosynthesis; L-ectoine from L-aspartate 4-semialdehyde: step 2/3.</text>
</comment>
<protein>
    <recommendedName>
        <fullName evidence="5 9">L-2,4-diaminobutyric acid acetyltransferase</fullName>
        <shortName evidence="9">DABA acetyltransferase</shortName>
        <ecNumber evidence="4 9">2.3.1.178</ecNumber>
    </recommendedName>
</protein>
<evidence type="ECO:0000256" key="2">
    <source>
        <dbReference type="ARBA" id="ARBA00004978"/>
    </source>
</evidence>
<organism evidence="12 13">
    <name type="scientific">Nocardia albiluteola</name>
    <dbReference type="NCBI Taxonomy" id="2842303"/>
    <lineage>
        <taxon>Bacteria</taxon>
        <taxon>Bacillati</taxon>
        <taxon>Actinomycetota</taxon>
        <taxon>Actinomycetes</taxon>
        <taxon>Mycobacteriales</taxon>
        <taxon>Nocardiaceae</taxon>
        <taxon>Nocardia</taxon>
    </lineage>
</organism>
<dbReference type="SUPFAM" id="SSF55729">
    <property type="entry name" value="Acyl-CoA N-acyltransferases (Nat)"/>
    <property type="match status" value="1"/>
</dbReference>
<comment type="function">
    <text evidence="1 9">Catalyzes the acetylation of L-2,4-diaminobutyrate (DABA) to gamma-N-acetyl-alpha,gamma-diaminobutyric acid (ADABA) with acetyl coenzyme A.</text>
</comment>
<comment type="caution">
    <text evidence="12">The sequence shown here is derived from an EMBL/GenBank/DDBJ whole genome shotgun (WGS) entry which is preliminary data.</text>
</comment>
<dbReference type="Pfam" id="PF00583">
    <property type="entry name" value="Acetyltransf_1"/>
    <property type="match status" value="1"/>
</dbReference>
<evidence type="ECO:0000256" key="4">
    <source>
        <dbReference type="ARBA" id="ARBA00012355"/>
    </source>
</evidence>
<evidence type="ECO:0000259" key="11">
    <source>
        <dbReference type="PROSITE" id="PS51186"/>
    </source>
</evidence>
<keyword evidence="6 9" id="KW-0808">Transferase</keyword>
<dbReference type="Gene3D" id="3.40.630.30">
    <property type="match status" value="1"/>
</dbReference>
<evidence type="ECO:0000256" key="5">
    <source>
        <dbReference type="ARBA" id="ARBA00017935"/>
    </source>
</evidence>
<feature type="domain" description="N-acetyltransferase" evidence="11">
    <location>
        <begin position="32"/>
        <end position="188"/>
    </location>
</feature>
<evidence type="ECO:0000313" key="12">
    <source>
        <dbReference type="EMBL" id="MBU3063826.1"/>
    </source>
</evidence>
<feature type="compositionally biased region" description="Gly residues" evidence="10">
    <location>
        <begin position="189"/>
        <end position="198"/>
    </location>
</feature>
<dbReference type="GO" id="GO:0033816">
    <property type="term" value="F:diaminobutyrate acetyltransferase activity"/>
    <property type="evidence" value="ECO:0007669"/>
    <property type="project" value="UniProtKB-EC"/>
</dbReference>
<dbReference type="InterPro" id="IPR000182">
    <property type="entry name" value="GNAT_dom"/>
</dbReference>
<evidence type="ECO:0000256" key="6">
    <source>
        <dbReference type="ARBA" id="ARBA00022679"/>
    </source>
</evidence>
<name>A0ABS6B248_9NOCA</name>
<evidence type="ECO:0000256" key="1">
    <source>
        <dbReference type="ARBA" id="ARBA00003741"/>
    </source>
</evidence>
<keyword evidence="7 9" id="KW-0012">Acyltransferase</keyword>
<dbReference type="NCBIfam" id="TIGR02406">
    <property type="entry name" value="ectoine_EctA"/>
    <property type="match status" value="1"/>
</dbReference>
<dbReference type="InterPro" id="IPR016181">
    <property type="entry name" value="Acyl_CoA_acyltransferase"/>
</dbReference>
<comment type="catalytic activity">
    <reaction evidence="8 9">
        <text>L-2,4-diaminobutanoate + acetyl-CoA = (2S)-4-acetamido-2-aminobutanoate + CoA + H(+)</text>
        <dbReference type="Rhea" id="RHEA:16901"/>
        <dbReference type="ChEBI" id="CHEBI:15378"/>
        <dbReference type="ChEBI" id="CHEBI:57287"/>
        <dbReference type="ChEBI" id="CHEBI:57288"/>
        <dbReference type="ChEBI" id="CHEBI:58761"/>
        <dbReference type="ChEBI" id="CHEBI:58929"/>
        <dbReference type="EC" id="2.3.1.178"/>
    </reaction>
</comment>
<dbReference type="EC" id="2.3.1.178" evidence="4 9"/>
<evidence type="ECO:0000256" key="9">
    <source>
        <dbReference type="RuleBase" id="RU365045"/>
    </source>
</evidence>